<keyword evidence="2" id="KW-0812">Transmembrane</keyword>
<dbReference type="Proteomes" id="UP001595850">
    <property type="component" value="Unassembled WGS sequence"/>
</dbReference>
<feature type="compositionally biased region" description="Low complexity" evidence="1">
    <location>
        <begin position="286"/>
        <end position="309"/>
    </location>
</feature>
<dbReference type="InterPro" id="IPR021235">
    <property type="entry name" value="DUF2637"/>
</dbReference>
<feature type="transmembrane region" description="Helical" evidence="2">
    <location>
        <begin position="76"/>
        <end position="94"/>
    </location>
</feature>
<feature type="transmembrane region" description="Helical" evidence="2">
    <location>
        <begin position="134"/>
        <end position="156"/>
    </location>
</feature>
<feature type="compositionally biased region" description="Pro residues" evidence="1">
    <location>
        <begin position="12"/>
        <end position="22"/>
    </location>
</feature>
<feature type="transmembrane region" description="Helical" evidence="2">
    <location>
        <begin position="101"/>
        <end position="122"/>
    </location>
</feature>
<organism evidence="3 4">
    <name type="scientific">Planomonospora corallina</name>
    <dbReference type="NCBI Taxonomy" id="1806052"/>
    <lineage>
        <taxon>Bacteria</taxon>
        <taxon>Bacillati</taxon>
        <taxon>Actinomycetota</taxon>
        <taxon>Actinomycetes</taxon>
        <taxon>Streptosporangiales</taxon>
        <taxon>Streptosporangiaceae</taxon>
        <taxon>Planomonospora</taxon>
    </lineage>
</organism>
<keyword evidence="2" id="KW-0472">Membrane</keyword>
<evidence type="ECO:0000313" key="3">
    <source>
        <dbReference type="EMBL" id="MFC4061635.1"/>
    </source>
</evidence>
<dbReference type="RefSeq" id="WP_377291998.1">
    <property type="nucleotide sequence ID" value="NZ_JBHSBM010000033.1"/>
</dbReference>
<accession>A0ABV8IIL4</accession>
<feature type="compositionally biased region" description="Basic and acidic residues" evidence="1">
    <location>
        <begin position="420"/>
        <end position="434"/>
    </location>
</feature>
<reference evidence="4" key="1">
    <citation type="journal article" date="2019" name="Int. J. Syst. Evol. Microbiol.">
        <title>The Global Catalogue of Microorganisms (GCM) 10K type strain sequencing project: providing services to taxonomists for standard genome sequencing and annotation.</title>
        <authorList>
            <consortium name="The Broad Institute Genomics Platform"/>
            <consortium name="The Broad Institute Genome Sequencing Center for Infectious Disease"/>
            <person name="Wu L."/>
            <person name="Ma J."/>
        </authorList>
    </citation>
    <scope>NUCLEOTIDE SEQUENCE [LARGE SCALE GENOMIC DNA]</scope>
    <source>
        <strain evidence="4">TBRC 4489</strain>
    </source>
</reference>
<evidence type="ECO:0000256" key="1">
    <source>
        <dbReference type="SAM" id="MobiDB-lite"/>
    </source>
</evidence>
<comment type="caution">
    <text evidence="3">The sequence shown here is derived from an EMBL/GenBank/DDBJ whole genome shotgun (WGS) entry which is preliminary data.</text>
</comment>
<evidence type="ECO:0000313" key="4">
    <source>
        <dbReference type="Proteomes" id="UP001595850"/>
    </source>
</evidence>
<evidence type="ECO:0000256" key="2">
    <source>
        <dbReference type="SAM" id="Phobius"/>
    </source>
</evidence>
<feature type="compositionally biased region" description="Low complexity" evidence="1">
    <location>
        <begin position="398"/>
        <end position="415"/>
    </location>
</feature>
<feature type="region of interest" description="Disordered" evidence="1">
    <location>
        <begin position="1"/>
        <end position="22"/>
    </location>
</feature>
<protein>
    <submittedName>
        <fullName evidence="3">DUF2637 domain-containing protein</fullName>
    </submittedName>
</protein>
<dbReference type="Pfam" id="PF10935">
    <property type="entry name" value="DUF2637"/>
    <property type="match status" value="1"/>
</dbReference>
<feature type="compositionally biased region" description="Low complexity" evidence="1">
    <location>
        <begin position="316"/>
        <end position="331"/>
    </location>
</feature>
<feature type="region of interest" description="Disordered" evidence="1">
    <location>
        <begin position="228"/>
        <end position="452"/>
    </location>
</feature>
<name>A0ABV8IIL4_9ACTN</name>
<feature type="compositionally biased region" description="Basic and acidic residues" evidence="1">
    <location>
        <begin position="367"/>
        <end position="380"/>
    </location>
</feature>
<gene>
    <name evidence="3" type="ORF">ACFOWE_25320</name>
</gene>
<dbReference type="EMBL" id="JBHSBM010000033">
    <property type="protein sequence ID" value="MFC4061635.1"/>
    <property type="molecule type" value="Genomic_DNA"/>
</dbReference>
<keyword evidence="2" id="KW-1133">Transmembrane helix</keyword>
<keyword evidence="4" id="KW-1185">Reference proteome</keyword>
<feature type="region of interest" description="Disordered" evidence="1">
    <location>
        <begin position="176"/>
        <end position="210"/>
    </location>
</feature>
<feature type="transmembrane region" description="Helical" evidence="2">
    <location>
        <begin position="35"/>
        <end position="56"/>
    </location>
</feature>
<sequence length="452" mass="45975">MDENPPVAAGPTPRPSALPPSPAAPGRVVTALRHLGLALAGLGLAALTGAACALSFETLRALALTGGARADLAYLYPAGFDALLVITLISVLLLRGARWPVRLQAGAVLVLLLLAVATAEVARAAQTTPDVRQAAIAVAVAPWVMLTAALWLWLLLTRHAHVRRAALDARYAEPDGRQHDIVPFPEGRSEPPAAESAEPHPGPARPAPVEAALDPRAAPPLEAVPAEAASADLSTEPVVGPTPAPETPSVDEMPAPPAADGEHVDGPQGSGEAGKDSARTPVPITAQAVPAAPSAQAVPEPSAEPSAVVLEPPAGPATAPEPAAPALPDAPAQDRPTDQQVQGRPVRWGDLTRPYPGDQLVHPPRRASREPLGRDGRDEADTQPMSAPGARATERAHAPGAGSDPASPPDAGLGPDPDPDPAHGSEAADPRETDAAAPPSGRMRSTPLPPEG</sequence>
<proteinExistence type="predicted"/>